<feature type="domain" description="VanZ-like" evidence="2">
    <location>
        <begin position="55"/>
        <end position="121"/>
    </location>
</feature>
<dbReference type="NCBIfam" id="NF037970">
    <property type="entry name" value="vanZ_1"/>
    <property type="match status" value="1"/>
</dbReference>
<evidence type="ECO:0000256" key="1">
    <source>
        <dbReference type="SAM" id="Phobius"/>
    </source>
</evidence>
<feature type="transmembrane region" description="Helical" evidence="1">
    <location>
        <begin position="76"/>
        <end position="95"/>
    </location>
</feature>
<dbReference type="PANTHER" id="PTHR28008">
    <property type="entry name" value="DOMAIN PROTEIN, PUTATIVE (AFU_ORTHOLOGUE AFUA_3G10980)-RELATED"/>
    <property type="match status" value="1"/>
</dbReference>
<dbReference type="PANTHER" id="PTHR28008:SF1">
    <property type="entry name" value="DOMAIN PROTEIN, PUTATIVE (AFU_ORTHOLOGUE AFUA_3G10980)-RELATED"/>
    <property type="match status" value="1"/>
</dbReference>
<keyword evidence="4" id="KW-1185">Reference proteome</keyword>
<organism evidence="3 4">
    <name type="scientific">Arboricoccus pini</name>
    <dbReference type="NCBI Taxonomy" id="1963835"/>
    <lineage>
        <taxon>Bacteria</taxon>
        <taxon>Pseudomonadati</taxon>
        <taxon>Pseudomonadota</taxon>
        <taxon>Alphaproteobacteria</taxon>
        <taxon>Geminicoccales</taxon>
        <taxon>Geminicoccaceae</taxon>
        <taxon>Arboricoccus</taxon>
    </lineage>
</organism>
<name>A0A212Q3K3_9PROT</name>
<keyword evidence="1" id="KW-0472">Membrane</keyword>
<dbReference type="InterPro" id="IPR006976">
    <property type="entry name" value="VanZ-like"/>
</dbReference>
<protein>
    <submittedName>
        <fullName evidence="3">VanZ like family protein</fullName>
    </submittedName>
</protein>
<keyword evidence="1" id="KW-1133">Transmembrane helix</keyword>
<dbReference type="RefSeq" id="WP_165769371.1">
    <property type="nucleotide sequence ID" value="NZ_FYEH01000001.1"/>
</dbReference>
<gene>
    <name evidence="3" type="ORF">SAMN07250955_101396</name>
</gene>
<dbReference type="EMBL" id="FYEH01000001">
    <property type="protein sequence ID" value="SNB53762.1"/>
    <property type="molecule type" value="Genomic_DNA"/>
</dbReference>
<sequence length="139" mass="15413">MTWLLDALAMLRQQRQVYRLVLTLLWLAGWGMTAFLMLDPGLTPPGHMNDKVAHALLYTTITAMGATMADRLGRFLAVVFLTWGVSAAFEVTQNWVPGRTADPRDLLANSLGVLFGAGCGLFWLWLCHQADRRPAPARS</sequence>
<reference evidence="3 4" key="1">
    <citation type="submission" date="2017-06" db="EMBL/GenBank/DDBJ databases">
        <authorList>
            <person name="Kim H.J."/>
            <person name="Triplett B.A."/>
        </authorList>
    </citation>
    <scope>NUCLEOTIDE SEQUENCE [LARGE SCALE GENOMIC DNA]</scope>
    <source>
        <strain evidence="3 4">B29T1</strain>
    </source>
</reference>
<evidence type="ECO:0000313" key="3">
    <source>
        <dbReference type="EMBL" id="SNB53762.1"/>
    </source>
</evidence>
<accession>A0A212Q3K3</accession>
<dbReference type="Proteomes" id="UP000197065">
    <property type="component" value="Unassembled WGS sequence"/>
</dbReference>
<evidence type="ECO:0000313" key="4">
    <source>
        <dbReference type="Proteomes" id="UP000197065"/>
    </source>
</evidence>
<evidence type="ECO:0000259" key="2">
    <source>
        <dbReference type="Pfam" id="PF04892"/>
    </source>
</evidence>
<keyword evidence="1" id="KW-0812">Transmembrane</keyword>
<dbReference type="Pfam" id="PF04892">
    <property type="entry name" value="VanZ"/>
    <property type="match status" value="1"/>
</dbReference>
<feature type="transmembrane region" description="Helical" evidence="1">
    <location>
        <begin position="52"/>
        <end position="69"/>
    </location>
</feature>
<proteinExistence type="predicted"/>
<dbReference type="AlphaFoldDB" id="A0A212Q3K3"/>
<feature type="transmembrane region" description="Helical" evidence="1">
    <location>
        <begin position="20"/>
        <end position="40"/>
    </location>
</feature>
<feature type="transmembrane region" description="Helical" evidence="1">
    <location>
        <begin position="107"/>
        <end position="126"/>
    </location>
</feature>